<gene>
    <name evidence="2" type="ORF">PACLA_8A037028</name>
</gene>
<dbReference type="InterPro" id="IPR050713">
    <property type="entry name" value="RTP_Phos/Ushers"/>
</dbReference>
<comment type="caution">
    <text evidence="2">The sequence shown here is derived from an EMBL/GenBank/DDBJ whole genome shotgun (WGS) entry which is preliminary data.</text>
</comment>
<dbReference type="Gene3D" id="1.10.287.70">
    <property type="match status" value="1"/>
</dbReference>
<dbReference type="Pfam" id="PF09294">
    <property type="entry name" value="Interfer-bind"/>
    <property type="match status" value="1"/>
</dbReference>
<dbReference type="InterPro" id="IPR013783">
    <property type="entry name" value="Ig-like_fold"/>
</dbReference>
<dbReference type="PANTHER" id="PTHR46957">
    <property type="entry name" value="CYTOKINE RECEPTOR"/>
    <property type="match status" value="1"/>
</dbReference>
<dbReference type="SUPFAM" id="SSF53850">
    <property type="entry name" value="Periplasmic binding protein-like II"/>
    <property type="match status" value="1"/>
</dbReference>
<name>A0A6S7GND0_PARCT</name>
<reference evidence="2" key="1">
    <citation type="submission" date="2020-04" db="EMBL/GenBank/DDBJ databases">
        <authorList>
            <person name="Alioto T."/>
            <person name="Alioto T."/>
            <person name="Gomez Garrido J."/>
        </authorList>
    </citation>
    <scope>NUCLEOTIDE SEQUENCE</scope>
    <source>
        <strain evidence="2">A484AB</strain>
    </source>
</reference>
<dbReference type="SUPFAM" id="SSF81324">
    <property type="entry name" value="Voltage-gated potassium channels"/>
    <property type="match status" value="1"/>
</dbReference>
<dbReference type="EMBL" id="CACRXK020001828">
    <property type="protein sequence ID" value="CAB3991332.1"/>
    <property type="molecule type" value="Genomic_DNA"/>
</dbReference>
<dbReference type="PROSITE" id="PS50060">
    <property type="entry name" value="MAM_2"/>
    <property type="match status" value="1"/>
</dbReference>
<dbReference type="InterPro" id="IPR015373">
    <property type="entry name" value="Interferon/interleukin_rcp_dom"/>
</dbReference>
<dbReference type="InterPro" id="IPR013320">
    <property type="entry name" value="ConA-like_dom_sf"/>
</dbReference>
<dbReference type="InterPro" id="IPR003961">
    <property type="entry name" value="FN3_dom"/>
</dbReference>
<dbReference type="InterPro" id="IPR000998">
    <property type="entry name" value="MAM_dom"/>
</dbReference>
<dbReference type="SUPFAM" id="SSF49265">
    <property type="entry name" value="Fibronectin type III"/>
    <property type="match status" value="6"/>
</dbReference>
<keyword evidence="3" id="KW-1185">Reference proteome</keyword>
<dbReference type="SMART" id="SM00060">
    <property type="entry name" value="FN3"/>
    <property type="match status" value="9"/>
</dbReference>
<dbReference type="Pfam" id="PF13385">
    <property type="entry name" value="Laminin_G_3"/>
    <property type="match status" value="1"/>
</dbReference>
<dbReference type="Pfam" id="PF00629">
    <property type="entry name" value="MAM"/>
    <property type="match status" value="1"/>
</dbReference>
<dbReference type="OrthoDB" id="5963220at2759"/>
<dbReference type="SUPFAM" id="SSF49899">
    <property type="entry name" value="Concanavalin A-like lectins/glucanases"/>
    <property type="match status" value="2"/>
</dbReference>
<accession>A0A6S7GND0</accession>
<dbReference type="PANTHER" id="PTHR46957:SF3">
    <property type="entry name" value="CYTOKINE RECEPTOR"/>
    <property type="match status" value="1"/>
</dbReference>
<dbReference type="Proteomes" id="UP001152795">
    <property type="component" value="Unassembled WGS sequence"/>
</dbReference>
<dbReference type="CDD" id="cd06263">
    <property type="entry name" value="MAM"/>
    <property type="match status" value="1"/>
</dbReference>
<dbReference type="FunFam" id="2.60.40.10:FF:000028">
    <property type="entry name" value="Neuronal cell adhesion molecule"/>
    <property type="match status" value="2"/>
</dbReference>
<evidence type="ECO:0000313" key="3">
    <source>
        <dbReference type="Proteomes" id="UP001152795"/>
    </source>
</evidence>
<dbReference type="PRINTS" id="PR00169">
    <property type="entry name" value="KCHANNEL"/>
</dbReference>
<dbReference type="SMART" id="SM00137">
    <property type="entry name" value="MAM"/>
    <property type="match status" value="1"/>
</dbReference>
<proteinExistence type="predicted"/>
<dbReference type="PROSITE" id="PS50853">
    <property type="entry name" value="FN3"/>
    <property type="match status" value="9"/>
</dbReference>
<dbReference type="Gene3D" id="2.60.120.200">
    <property type="match status" value="1"/>
</dbReference>
<dbReference type="InterPro" id="IPR013099">
    <property type="entry name" value="K_chnl_dom"/>
</dbReference>
<organism evidence="2 3">
    <name type="scientific">Paramuricea clavata</name>
    <name type="common">Red gorgonian</name>
    <name type="synonym">Violescent sea-whip</name>
    <dbReference type="NCBI Taxonomy" id="317549"/>
    <lineage>
        <taxon>Eukaryota</taxon>
        <taxon>Metazoa</taxon>
        <taxon>Cnidaria</taxon>
        <taxon>Anthozoa</taxon>
        <taxon>Octocorallia</taxon>
        <taxon>Malacalcyonacea</taxon>
        <taxon>Plexauridae</taxon>
        <taxon>Paramuricea</taxon>
    </lineage>
</organism>
<sequence>MVLDCVDGSDGGHCVDGSNGDDGSFAYAEASLPASSGDQTSIESPNLLGIYNCLSFWYHMFGVEVGSLSVFLTMNSSIVDISVRNITGNHGNYWKYMEIDVNIGSVFKIVFEVTRDKCKNECKPPCGSGEKCNHSTLLCFYEGIFDHRWTLDSLNITERTTESTTGAINETEGAMDGAIELKGDGKIIFQQFNSYCKNTWCYPFYTLSFWLKYEDVASQDILAFGDLVKVTQTSSTPTDHLSIELNSPTQTCHINFFVPTEVWSHIIVAFNRDVITLYLDGRVFATNPACTQRAEDYPDVNLVAGGSGDVHFALDDVRVLFDARPLSDTVRSYKEKTGHQQTIFIQANLTSQTWSNELLNGESNAYITLSQLIKEKIMETLQHISNVTDVVVERFSRGSVLADVTLVYDQVLYQDILLVEEALLINSSFNGLDVEGIVINTTSVPNFGPYIIAVNSSNSTTLLVNWTEVSSFYLNGIFQGYKLLYRETDKSSYTKYKAEVFYGNHTEFLITELRPLTNYTIRVLAFTLSGDGLLSDSVIAVTMDGPVTNSPNVTVTNISSTALYAHWTKLPNSTEIYAKLLGYYVYVWKKSDVNSSFAVNATVKNYVLMEDMEKWTTYCFNVSGYTGAGIGPPSETQCTRTFEDAPEEAPSNVTLAKVNPRSIQLVWSPPPSWAVPGIIRHYNLSYRLLNISDSEVISVEHDETSYTIDGLTPYSFYEINISAFTVSTGPSYTLFVLTNEAEPSAAPANVSLLNVSSTALELNWTALAKPFHNGILLGYRIFIWKKSEGNESSLNTTISSTIVYKQFENLTKWTTYCLKITAFTSVGDGPRSDVECATTFEDAPEEPPSNFRAEEITNSSIELQWSPPPSHAVPGIMRGYNLTYRNLNYTDDRLTELNFGATVTSHTMENLIGLTLYEINITSSTILVGPWNSILVLTEEGVPSVVPNVSWYNLSSTSLQVEINAIPPPLRNGIILGYHIYLWRKSEGQSNNANISDISAAQSVKIFEELEKYTYYCGQVAAHTRIGEGPRSPVECIRTSEDAPEVSPANLNTTNTTWSSFYLSWDSIDASFIPGILRSYRITYKIIDPAFDQFNGAYDGSFLVDNHTTAVNVTGLIGWTNYEVMVNGVTVKDGPGNSTHLQTEEGIPTAPPDEITPKDVTSTTITVDWKEIFLPKRHGRIKGYQLTYRKSGTRNKRDVDLKTLSFDADIFTAFLFKLTPYTNYTITLAGFTSKGIGVKNIMRIETLEGVPSVSPKNAYGVNFTGPTTIFVGWGPLTTAELQGRLVGYEVRYKIFSIADEIVYDPPREMVKIVYSDINGIELTGLSTYTTYKVSVSALSGGGTGIKSDVLYVATCRCFKTLTTNHWNLQPYTNISQQDYFQGLFPYFLDMVTLACCQTCLEHGTSNINYFQDGEGNPSIKTSDINVKRSLTLSTDFSFPVYGFNGQESYSKYYGYAAIVDIVGTVFFTKKPDYSLTQGNALLGAVISIMPFLAIAMVFAYIAGVIIWALEHGYNEEEFPTTFIRGAASGFWWAYITMTTVGYGDKTARTRAGRVFAVVWVLVGLVISSLLIGTISSAFTSSVTAFDAPNTILYGAKVGALHDSPDHKLGVRRNAKVNTYKQYWSLKELQEALLSENVDGILVDTYVADSRRDLFGDSRLLLKQVIDLKSSYGVVMGKDATKLRKCFNQFWIENKAKKIAYIESQSDPLVVTPISSEELVSETFNPTGYMYKMSLNISLIGLLLGIVCGCVYEVMRRKKKKTKVKPEVISAPPNNANLKQMLELLELTVKDNIRKLQAKHRDEIKNLAKVKRKSKV</sequence>
<evidence type="ECO:0000313" key="2">
    <source>
        <dbReference type="EMBL" id="CAB3991332.1"/>
    </source>
</evidence>
<dbReference type="GO" id="GO:0016020">
    <property type="term" value="C:membrane"/>
    <property type="evidence" value="ECO:0007669"/>
    <property type="project" value="UniProtKB-SubCell"/>
</dbReference>
<dbReference type="Pfam" id="PF07885">
    <property type="entry name" value="Ion_trans_2"/>
    <property type="match status" value="1"/>
</dbReference>
<keyword evidence="1" id="KW-0677">Repeat</keyword>
<dbReference type="Pfam" id="PF00041">
    <property type="entry name" value="fn3"/>
    <property type="match status" value="8"/>
</dbReference>
<dbReference type="CDD" id="cd00063">
    <property type="entry name" value="FN3"/>
    <property type="match status" value="9"/>
</dbReference>
<dbReference type="Gene3D" id="2.60.40.10">
    <property type="entry name" value="Immunoglobulins"/>
    <property type="match status" value="9"/>
</dbReference>
<protein>
    <submittedName>
        <fullName evidence="2">Phosphatidylinositol phosphatase PTPRQ-like</fullName>
    </submittedName>
</protein>
<dbReference type="InterPro" id="IPR036116">
    <property type="entry name" value="FN3_sf"/>
</dbReference>
<evidence type="ECO:0000256" key="1">
    <source>
        <dbReference type="ARBA" id="ARBA00022737"/>
    </source>
</evidence>